<dbReference type="EnsemblPlants" id="Bra021313.1">
    <property type="protein sequence ID" value="Bra021313.1-P"/>
    <property type="gene ID" value="Bra021313"/>
</dbReference>
<dbReference type="Proteomes" id="UP000011750">
    <property type="component" value="Chromosome A01"/>
</dbReference>
<dbReference type="HOGENOM" id="CLU_1391982_0_0_1"/>
<accession>M4DXR7</accession>
<organism evidence="2 3">
    <name type="scientific">Brassica campestris</name>
    <name type="common">Field mustard</name>
    <dbReference type="NCBI Taxonomy" id="3711"/>
    <lineage>
        <taxon>Eukaryota</taxon>
        <taxon>Viridiplantae</taxon>
        <taxon>Streptophyta</taxon>
        <taxon>Embryophyta</taxon>
        <taxon>Tracheophyta</taxon>
        <taxon>Spermatophyta</taxon>
        <taxon>Magnoliopsida</taxon>
        <taxon>eudicotyledons</taxon>
        <taxon>Gunneridae</taxon>
        <taxon>Pentapetalae</taxon>
        <taxon>rosids</taxon>
        <taxon>malvids</taxon>
        <taxon>Brassicales</taxon>
        <taxon>Brassicaceae</taxon>
        <taxon>Brassiceae</taxon>
        <taxon>Brassica</taxon>
    </lineage>
</organism>
<feature type="compositionally biased region" description="Basic and acidic residues" evidence="1">
    <location>
        <begin position="154"/>
        <end position="186"/>
    </location>
</feature>
<dbReference type="Gramene" id="Bra021313.1">
    <property type="protein sequence ID" value="Bra021313.1-P"/>
    <property type="gene ID" value="Bra021313"/>
</dbReference>
<dbReference type="AlphaFoldDB" id="M4DXR7"/>
<reference evidence="2" key="3">
    <citation type="submission" date="2023-03" db="UniProtKB">
        <authorList>
            <consortium name="EnsemblPlants"/>
        </authorList>
    </citation>
    <scope>IDENTIFICATION</scope>
    <source>
        <strain evidence="2">cv. Chiifu-401-42</strain>
    </source>
</reference>
<feature type="compositionally biased region" description="Basic residues" evidence="1">
    <location>
        <begin position="187"/>
        <end position="196"/>
    </location>
</feature>
<feature type="region of interest" description="Disordered" evidence="1">
    <location>
        <begin position="11"/>
        <end position="96"/>
    </location>
</feature>
<evidence type="ECO:0000313" key="3">
    <source>
        <dbReference type="Proteomes" id="UP000011750"/>
    </source>
</evidence>
<feature type="compositionally biased region" description="Low complexity" evidence="1">
    <location>
        <begin position="78"/>
        <end position="90"/>
    </location>
</feature>
<reference evidence="2 3" key="1">
    <citation type="journal article" date="2011" name="Nat. Genet.">
        <title>The genome of the mesopolyploid crop species Brassica rapa.</title>
        <authorList>
            <consortium name="Brassica rapa Genome Sequencing Project Consortium"/>
            <person name="Wang X."/>
            <person name="Wang H."/>
            <person name="Wang J."/>
            <person name="Sun R."/>
            <person name="Wu J."/>
            <person name="Liu S."/>
            <person name="Bai Y."/>
            <person name="Mun J.H."/>
            <person name="Bancroft I."/>
            <person name="Cheng F."/>
            <person name="Huang S."/>
            <person name="Li X."/>
            <person name="Hua W."/>
            <person name="Wang J."/>
            <person name="Wang X."/>
            <person name="Freeling M."/>
            <person name="Pires J.C."/>
            <person name="Paterson A.H."/>
            <person name="Chalhoub B."/>
            <person name="Wang B."/>
            <person name="Hayward A."/>
            <person name="Sharpe A.G."/>
            <person name="Park B.S."/>
            <person name="Weisshaar B."/>
            <person name="Liu B."/>
            <person name="Li B."/>
            <person name="Liu B."/>
            <person name="Tong C."/>
            <person name="Song C."/>
            <person name="Duran C."/>
            <person name="Peng C."/>
            <person name="Geng C."/>
            <person name="Koh C."/>
            <person name="Lin C."/>
            <person name="Edwards D."/>
            <person name="Mu D."/>
            <person name="Shen D."/>
            <person name="Soumpourou E."/>
            <person name="Li F."/>
            <person name="Fraser F."/>
            <person name="Conant G."/>
            <person name="Lassalle G."/>
            <person name="King G.J."/>
            <person name="Bonnema G."/>
            <person name="Tang H."/>
            <person name="Wang H."/>
            <person name="Belcram H."/>
            <person name="Zhou H."/>
            <person name="Hirakawa H."/>
            <person name="Abe H."/>
            <person name="Guo H."/>
            <person name="Wang H."/>
            <person name="Jin H."/>
            <person name="Parkin I.A."/>
            <person name="Batley J."/>
            <person name="Kim J.S."/>
            <person name="Just J."/>
            <person name="Li J."/>
            <person name="Xu J."/>
            <person name="Deng J."/>
            <person name="Kim J.A."/>
            <person name="Li J."/>
            <person name="Yu J."/>
            <person name="Meng J."/>
            <person name="Wang J."/>
            <person name="Min J."/>
            <person name="Poulain J."/>
            <person name="Wang J."/>
            <person name="Hatakeyama K."/>
            <person name="Wu K."/>
            <person name="Wang L."/>
            <person name="Fang L."/>
            <person name="Trick M."/>
            <person name="Links M.G."/>
            <person name="Zhao M."/>
            <person name="Jin M."/>
            <person name="Ramchiary N."/>
            <person name="Drou N."/>
            <person name="Berkman P.J."/>
            <person name="Cai Q."/>
            <person name="Huang Q."/>
            <person name="Li R."/>
            <person name="Tabata S."/>
            <person name="Cheng S."/>
            <person name="Zhang S."/>
            <person name="Zhang S."/>
            <person name="Huang S."/>
            <person name="Sato S."/>
            <person name="Sun S."/>
            <person name="Kwon S.J."/>
            <person name="Choi S.R."/>
            <person name="Lee T.H."/>
            <person name="Fan W."/>
            <person name="Zhao X."/>
            <person name="Tan X."/>
            <person name="Xu X."/>
            <person name="Wang Y."/>
            <person name="Qiu Y."/>
            <person name="Yin Y."/>
            <person name="Li Y."/>
            <person name="Du Y."/>
            <person name="Liao Y."/>
            <person name="Lim Y."/>
            <person name="Narusaka Y."/>
            <person name="Wang Y."/>
            <person name="Wang Z."/>
            <person name="Li Z."/>
            <person name="Wang Z."/>
            <person name="Xiong Z."/>
            <person name="Zhang Z."/>
        </authorList>
    </citation>
    <scope>NUCLEOTIDE SEQUENCE [LARGE SCALE GENOMIC DNA]</scope>
    <source>
        <strain evidence="2 3">cv. Chiifu-401-42</strain>
    </source>
</reference>
<evidence type="ECO:0000256" key="1">
    <source>
        <dbReference type="SAM" id="MobiDB-lite"/>
    </source>
</evidence>
<sequence>MEKDIAAILKKLNTAAKPATAPKVPKARQEPRQHASGNKSNQPKSFVYVVEDKNPSPGSTIVVREEGWNVWENDEKPQTSSTPSTSSPGSAEPNLWCSYHKSKAHDTRNCRHLVDALFSSYENETANVELPKPRPNTTKSWSKRQEKKAHKNKDKSETRPKRTEDDKPEERDEDEGKAQVEEEQPRNRRRVQVILA</sequence>
<feature type="compositionally biased region" description="Low complexity" evidence="1">
    <location>
        <begin position="11"/>
        <end position="24"/>
    </location>
</feature>
<name>M4DXR7_BRACM</name>
<proteinExistence type="predicted"/>
<feature type="compositionally biased region" description="Basic residues" evidence="1">
    <location>
        <begin position="141"/>
        <end position="153"/>
    </location>
</feature>
<feature type="compositionally biased region" description="Polar residues" evidence="1">
    <location>
        <begin position="35"/>
        <end position="44"/>
    </location>
</feature>
<feature type="compositionally biased region" description="Basic and acidic residues" evidence="1">
    <location>
        <begin position="63"/>
        <end position="77"/>
    </location>
</feature>
<reference evidence="2 3" key="2">
    <citation type="journal article" date="2018" name="Hortic Res">
        <title>Improved Brassica rapa reference genome by single-molecule sequencing and chromosome conformation capture technologies.</title>
        <authorList>
            <person name="Zhang L."/>
            <person name="Cai X."/>
            <person name="Wu J."/>
            <person name="Liu M."/>
            <person name="Grob S."/>
            <person name="Cheng F."/>
            <person name="Liang J."/>
            <person name="Cai C."/>
            <person name="Liu Z."/>
            <person name="Liu B."/>
            <person name="Wang F."/>
            <person name="Li S."/>
            <person name="Liu F."/>
            <person name="Li X."/>
            <person name="Cheng L."/>
            <person name="Yang W."/>
            <person name="Li M.H."/>
            <person name="Grossniklaus U."/>
            <person name="Zheng H."/>
            <person name="Wang X."/>
        </authorList>
    </citation>
    <scope>NUCLEOTIDE SEQUENCE [LARGE SCALE GENOMIC DNA]</scope>
    <source>
        <strain evidence="2 3">cv. Chiifu-401-42</strain>
    </source>
</reference>
<dbReference type="InParanoid" id="M4DXR7"/>
<evidence type="ECO:0000313" key="2">
    <source>
        <dbReference type="EnsemblPlants" id="Bra021313.1-P"/>
    </source>
</evidence>
<protein>
    <submittedName>
        <fullName evidence="2">Uncharacterized protein</fullName>
    </submittedName>
</protein>
<feature type="region of interest" description="Disordered" evidence="1">
    <location>
        <begin position="123"/>
        <end position="196"/>
    </location>
</feature>
<keyword evidence="3" id="KW-1185">Reference proteome</keyword>